<evidence type="ECO:0000313" key="4">
    <source>
        <dbReference type="Proteomes" id="UP000703893"/>
    </source>
</evidence>
<evidence type="ECO:0000256" key="1">
    <source>
        <dbReference type="SAM" id="Phobius"/>
    </source>
</evidence>
<keyword evidence="1" id="KW-0472">Membrane</keyword>
<name>A0A937X7V5_9BACT</name>
<dbReference type="Proteomes" id="UP000703893">
    <property type="component" value="Unassembled WGS sequence"/>
</dbReference>
<dbReference type="InterPro" id="IPR012429">
    <property type="entry name" value="HGSNAT_cat"/>
</dbReference>
<dbReference type="Pfam" id="PF07786">
    <property type="entry name" value="HGSNAT_cat"/>
    <property type="match status" value="1"/>
</dbReference>
<feature type="transmembrane region" description="Helical" evidence="1">
    <location>
        <begin position="143"/>
        <end position="161"/>
    </location>
</feature>
<gene>
    <name evidence="3" type="ORF">FJZ00_14530</name>
</gene>
<accession>A0A937X7V5</accession>
<feature type="domain" description="Heparan-alpha-glucosaminide N-acetyltransferase catalytic" evidence="2">
    <location>
        <begin position="9"/>
        <end position="156"/>
    </location>
</feature>
<dbReference type="PANTHER" id="PTHR31061">
    <property type="entry name" value="LD22376P"/>
    <property type="match status" value="1"/>
</dbReference>
<organism evidence="3 4">
    <name type="scientific">Candidatus Tanganyikabacteria bacterium</name>
    <dbReference type="NCBI Taxonomy" id="2961651"/>
    <lineage>
        <taxon>Bacteria</taxon>
        <taxon>Bacillati</taxon>
        <taxon>Candidatus Sericytochromatia</taxon>
        <taxon>Candidatus Tanganyikabacteria</taxon>
    </lineage>
</organism>
<feature type="transmembrane region" description="Helical" evidence="1">
    <location>
        <begin position="53"/>
        <end position="70"/>
    </location>
</feature>
<feature type="non-terminal residue" evidence="3">
    <location>
        <position position="252"/>
    </location>
</feature>
<feature type="transmembrane region" description="Helical" evidence="1">
    <location>
        <begin position="91"/>
        <end position="109"/>
    </location>
</feature>
<keyword evidence="1" id="KW-1133">Transmembrane helix</keyword>
<feature type="transmembrane region" description="Helical" evidence="1">
    <location>
        <begin position="204"/>
        <end position="223"/>
    </location>
</feature>
<dbReference type="AlphaFoldDB" id="A0A937X7V5"/>
<dbReference type="PANTHER" id="PTHR31061:SF24">
    <property type="entry name" value="LD22376P"/>
    <property type="match status" value="1"/>
</dbReference>
<feature type="transmembrane region" description="Helical" evidence="1">
    <location>
        <begin position="235"/>
        <end position="251"/>
    </location>
</feature>
<keyword evidence="1" id="KW-0812">Transmembrane</keyword>
<evidence type="ECO:0000259" key="2">
    <source>
        <dbReference type="Pfam" id="PF07786"/>
    </source>
</evidence>
<protein>
    <submittedName>
        <fullName evidence="3">DUF1624 domain-containing protein</fullName>
    </submittedName>
</protein>
<sequence>MTPPDRSTRWVALDAFRGATVAAMLLVNNPGTWEAVYPPLRHAAWHGWTPTDLIFPFFLFVVGITTELSLQRRANGGAGDAAIRRHVLIRAAIIVGAGLALHAFPFVPLTRITEIRIPGVLQRIGVCYAIAALIAWRRPTRSLAVVVAALLLGYWAILTLVTPPGQDSPTIDIPDRTIAAYLDRLLLDGHLWAVTRRWDPEGPLSTIGALATVLLGIGAARFSQSHADLRQRQKWFLVVGLFATLGGLGWGL</sequence>
<comment type="caution">
    <text evidence="3">The sequence shown here is derived from an EMBL/GenBank/DDBJ whole genome shotgun (WGS) entry which is preliminary data.</text>
</comment>
<feature type="transmembrane region" description="Helical" evidence="1">
    <location>
        <begin position="115"/>
        <end position="136"/>
    </location>
</feature>
<reference evidence="3 4" key="1">
    <citation type="submission" date="2019-03" db="EMBL/GenBank/DDBJ databases">
        <title>Lake Tanganyika Metagenome-Assembled Genomes (MAGs).</title>
        <authorList>
            <person name="Tran P."/>
        </authorList>
    </citation>
    <scope>NUCLEOTIDE SEQUENCE [LARGE SCALE GENOMIC DNA]</scope>
    <source>
        <strain evidence="3">K_DeepCast_65m_m2_236</strain>
    </source>
</reference>
<evidence type="ECO:0000313" key="3">
    <source>
        <dbReference type="EMBL" id="MBM3276367.1"/>
    </source>
</evidence>
<dbReference type="EMBL" id="VGJX01000991">
    <property type="protein sequence ID" value="MBM3276367.1"/>
    <property type="molecule type" value="Genomic_DNA"/>
</dbReference>
<proteinExistence type="predicted"/>